<accession>A0A3G6T6R2</accession>
<dbReference type="Proteomes" id="UP000271193">
    <property type="component" value="Chromosome"/>
</dbReference>
<evidence type="ECO:0000313" key="2">
    <source>
        <dbReference type="Proteomes" id="UP000271193"/>
    </source>
</evidence>
<name>A0A3G6T6R2_9FLAO</name>
<reference evidence="2" key="1">
    <citation type="submission" date="2018-11" db="EMBL/GenBank/DDBJ databases">
        <title>Proposal to divide the Flavobacteriaceae and reorganize its genera based on Amino Acid Identity values calculated from whole genome sequences.</title>
        <authorList>
            <person name="Nicholson A.C."/>
            <person name="Gulvik C.A."/>
            <person name="Whitney A.M."/>
            <person name="Humrighouse B.W."/>
            <person name="Bell M."/>
            <person name="Holmes B."/>
            <person name="Steigerwalt A.G."/>
            <person name="Villarma A."/>
            <person name="Sheth M."/>
            <person name="Batra D."/>
            <person name="Pryor J."/>
            <person name="Bernardet J.-F."/>
            <person name="Hugo C."/>
            <person name="Kampfer P."/>
            <person name="Newman J."/>
            <person name="McQuiston J.R."/>
        </authorList>
    </citation>
    <scope>NUCLEOTIDE SEQUENCE [LARGE SCALE GENOMIC DNA]</scope>
    <source>
        <strain evidence="2">G0229</strain>
    </source>
</reference>
<sequence>MHRLFILFFTFLAIRILATGQEPDKIIINNKEYNLLNNPLEKYFTEHPELHPIYGSENTTKKNGKEKVVFIGSTSNYRGYIATFKIESNILSVVDIRIMNVNSKEHEYISVFKKIFDNRKVVLNYSGILVIPTGKMLEAASFGYSSLHEKYRLISIQQDNVVKEKEIDKDDFIRFKVRQFIDFKKTEEYKTEVKNYYRNWSMDKEWDLSRKNTRRMSKKEIIELKKQYECPPNEDYIDNYLFVVSNLDFIMTDY</sequence>
<dbReference type="KEGG" id="cben:EG339_02115"/>
<dbReference type="GeneID" id="99063595"/>
<dbReference type="RefSeq" id="WP_123868651.1">
    <property type="nucleotide sequence ID" value="NZ_CP033932.1"/>
</dbReference>
<proteinExistence type="predicted"/>
<dbReference type="EMBL" id="CP033932">
    <property type="protein sequence ID" value="AZB23503.1"/>
    <property type="molecule type" value="Genomic_DNA"/>
</dbReference>
<gene>
    <name evidence="1" type="ORF">EG339_02115</name>
</gene>
<organism evidence="1 2">
    <name type="scientific">Chryseobacterium bernardetii</name>
    <dbReference type="NCBI Taxonomy" id="1241978"/>
    <lineage>
        <taxon>Bacteria</taxon>
        <taxon>Pseudomonadati</taxon>
        <taxon>Bacteroidota</taxon>
        <taxon>Flavobacteriia</taxon>
        <taxon>Flavobacteriales</taxon>
        <taxon>Weeksellaceae</taxon>
        <taxon>Chryseobacterium group</taxon>
        <taxon>Chryseobacterium</taxon>
    </lineage>
</organism>
<dbReference type="AlphaFoldDB" id="A0A3G6T6R2"/>
<evidence type="ECO:0000313" key="1">
    <source>
        <dbReference type="EMBL" id="AZB23503.1"/>
    </source>
</evidence>
<protein>
    <submittedName>
        <fullName evidence="1">Uncharacterized protein</fullName>
    </submittedName>
</protein>
<keyword evidence="2" id="KW-1185">Reference proteome</keyword>